<name>A0ABD4KYD2_VIBAN</name>
<proteinExistence type="predicted"/>
<dbReference type="InterPro" id="IPR011990">
    <property type="entry name" value="TPR-like_helical_dom_sf"/>
</dbReference>
<comment type="caution">
    <text evidence="1">The sequence shown here is derived from an EMBL/GenBank/DDBJ whole genome shotgun (WGS) entry which is preliminary data.</text>
</comment>
<evidence type="ECO:0000313" key="2">
    <source>
        <dbReference type="Proteomes" id="UP000722957"/>
    </source>
</evidence>
<dbReference type="EMBL" id="RDOM01001336">
    <property type="protein sequence ID" value="MBF4275556.1"/>
    <property type="molecule type" value="Genomic_DNA"/>
</dbReference>
<evidence type="ECO:0000313" key="1">
    <source>
        <dbReference type="EMBL" id="MBF4275556.1"/>
    </source>
</evidence>
<dbReference type="Proteomes" id="UP000722957">
    <property type="component" value="Unassembled WGS sequence"/>
</dbReference>
<feature type="non-terminal residue" evidence="1">
    <location>
        <position position="131"/>
    </location>
</feature>
<accession>A0ABD4KYD2</accession>
<dbReference type="AlphaFoldDB" id="A0ABD4KYD2"/>
<dbReference type="RefSeq" id="WP_214655328.1">
    <property type="nucleotide sequence ID" value="NZ_RDOM01001336.1"/>
</dbReference>
<dbReference type="SUPFAM" id="SSF81901">
    <property type="entry name" value="HCP-like"/>
    <property type="match status" value="1"/>
</dbReference>
<feature type="non-terminal residue" evidence="1">
    <location>
        <position position="1"/>
    </location>
</feature>
<dbReference type="Gene3D" id="1.25.40.10">
    <property type="entry name" value="Tetratricopeptide repeat domain"/>
    <property type="match status" value="1"/>
</dbReference>
<sequence>QDKQQANKIIEHRINEEDIKDTQWFIDKAYALKANLEVDPSASVELLKFVSRYAIRGSSETKEILRKVGFGPEDVLRLAEMMAKDGDPQLNFLVGSFYNQGIADLNHSQRDIEAMKWFKRAANAGHDEAQN</sequence>
<gene>
    <name evidence="1" type="ORF">EAY07_26860</name>
</gene>
<reference evidence="1 2" key="1">
    <citation type="journal article" date="2021" name="PeerJ">
        <title>Analysis of 44 Vibrio anguillarum genomes reveals high genetic diversity.</title>
        <authorList>
            <person name="Hansen M.J."/>
            <person name="Dalsgaard I."/>
        </authorList>
    </citation>
    <scope>NUCLEOTIDE SEQUENCE [LARGE SCALE GENOMIC DNA]</scope>
    <source>
        <strain evidence="1 2">17-16730-2A</strain>
    </source>
</reference>
<evidence type="ECO:0008006" key="3">
    <source>
        <dbReference type="Google" id="ProtNLM"/>
    </source>
</evidence>
<protein>
    <recommendedName>
        <fullName evidence="3">Sel1 repeat family protein</fullName>
    </recommendedName>
</protein>
<organism evidence="1 2">
    <name type="scientific">Vibrio anguillarum</name>
    <name type="common">Listonella anguillarum</name>
    <dbReference type="NCBI Taxonomy" id="55601"/>
    <lineage>
        <taxon>Bacteria</taxon>
        <taxon>Pseudomonadati</taxon>
        <taxon>Pseudomonadota</taxon>
        <taxon>Gammaproteobacteria</taxon>
        <taxon>Vibrionales</taxon>
        <taxon>Vibrionaceae</taxon>
        <taxon>Vibrio</taxon>
    </lineage>
</organism>